<dbReference type="EMBL" id="CP069039">
    <property type="protein sequence ID" value="QRD04850.1"/>
    <property type="molecule type" value="Genomic_DNA"/>
</dbReference>
<feature type="domain" description="GAF" evidence="2">
    <location>
        <begin position="83"/>
        <end position="186"/>
    </location>
</feature>
<dbReference type="PANTHER" id="PTHR21021">
    <property type="entry name" value="GAF/PUTATIVE CYTOSKELETAL PROTEIN"/>
    <property type="match status" value="1"/>
</dbReference>
<protein>
    <recommendedName>
        <fullName evidence="2">GAF domain-containing protein</fullName>
    </recommendedName>
</protein>
<dbReference type="InterPro" id="IPR029016">
    <property type="entry name" value="GAF-like_dom_sf"/>
</dbReference>
<name>A0A7U2I7F1_PHANO</name>
<dbReference type="InterPro" id="IPR051330">
    <property type="entry name" value="Phosphatase_reg/MetRdx"/>
</dbReference>
<evidence type="ECO:0000256" key="1">
    <source>
        <dbReference type="ARBA" id="ARBA00038454"/>
    </source>
</evidence>
<keyword evidence="4" id="KW-1185">Reference proteome</keyword>
<evidence type="ECO:0000313" key="3">
    <source>
        <dbReference type="EMBL" id="QRD04850.1"/>
    </source>
</evidence>
<dbReference type="SUPFAM" id="SSF55781">
    <property type="entry name" value="GAF domain-like"/>
    <property type="match status" value="1"/>
</dbReference>
<gene>
    <name evidence="3" type="ORF">JI435_107680</name>
</gene>
<dbReference type="InterPro" id="IPR000614">
    <property type="entry name" value="FRMsr_CS"/>
</dbReference>
<dbReference type="Pfam" id="PF13185">
    <property type="entry name" value="GAF_2"/>
    <property type="match status" value="1"/>
</dbReference>
<dbReference type="Gene3D" id="3.30.450.40">
    <property type="match status" value="1"/>
</dbReference>
<reference evidence="4" key="1">
    <citation type="journal article" date="2021" name="BMC Genomics">
        <title>Chromosome-level genome assembly and manually-curated proteome of model necrotroph Parastagonospora nodorum Sn15 reveals a genome-wide trove of candidate effector homologs, and redundancy of virulence-related functions within an accessory chromosome.</title>
        <authorList>
            <person name="Bertazzoni S."/>
            <person name="Jones D.A.B."/>
            <person name="Phan H.T."/>
            <person name="Tan K.-C."/>
            <person name="Hane J.K."/>
        </authorList>
    </citation>
    <scope>NUCLEOTIDE SEQUENCE [LARGE SCALE GENOMIC DNA]</scope>
    <source>
        <strain evidence="4">SN15 / ATCC MYA-4574 / FGSC 10173)</strain>
    </source>
</reference>
<evidence type="ECO:0000313" key="4">
    <source>
        <dbReference type="Proteomes" id="UP000663193"/>
    </source>
</evidence>
<dbReference type="OrthoDB" id="15735at2759"/>
<dbReference type="AlphaFoldDB" id="A0A7U2I7F1"/>
<dbReference type="PANTHER" id="PTHR21021:SF15">
    <property type="entry name" value="FREE METHIONINE-R-SULFOXIDE REDUCTASE"/>
    <property type="match status" value="1"/>
</dbReference>
<comment type="similarity">
    <text evidence="1">Belongs to the free Met sulfoxide reductase family.</text>
</comment>
<dbReference type="Proteomes" id="UP000663193">
    <property type="component" value="Chromosome 17"/>
</dbReference>
<proteinExistence type="inferred from homology"/>
<sequence>MVHADASAFAEGLSKKEVYAQVLEQARILFDGQRNWVWYVHYSSSVSQPSKNHNFTSINFSNTSSLLWHALHSLPSPSHSVNWAGFYFTDPSNPAKLILGPFQGQVACQTILFNRGVCGTAAATQTTQLVADVDKFPGHIACDGASKSEIVVPIVQGGRTVAIIDVDCAELSGFDGEDQRALEELACMLGEACDF</sequence>
<dbReference type="InterPro" id="IPR003018">
    <property type="entry name" value="GAF"/>
</dbReference>
<dbReference type="PROSITE" id="PS01320">
    <property type="entry name" value="UPF0067"/>
    <property type="match status" value="1"/>
</dbReference>
<dbReference type="VEuPathDB" id="FungiDB:JI435_107680"/>
<organism evidence="3 4">
    <name type="scientific">Phaeosphaeria nodorum (strain SN15 / ATCC MYA-4574 / FGSC 10173)</name>
    <name type="common">Glume blotch fungus</name>
    <name type="synonym">Parastagonospora nodorum</name>
    <dbReference type="NCBI Taxonomy" id="321614"/>
    <lineage>
        <taxon>Eukaryota</taxon>
        <taxon>Fungi</taxon>
        <taxon>Dikarya</taxon>
        <taxon>Ascomycota</taxon>
        <taxon>Pezizomycotina</taxon>
        <taxon>Dothideomycetes</taxon>
        <taxon>Pleosporomycetidae</taxon>
        <taxon>Pleosporales</taxon>
        <taxon>Pleosporineae</taxon>
        <taxon>Phaeosphaeriaceae</taxon>
        <taxon>Parastagonospora</taxon>
    </lineage>
</organism>
<accession>A0A7U2I7F1</accession>
<dbReference type="FunFam" id="3.30.450.40:FF:000048">
    <property type="entry name" value="Free methionine-R-sulfoxide reductase"/>
    <property type="match status" value="1"/>
</dbReference>
<evidence type="ECO:0000259" key="2">
    <source>
        <dbReference type="Pfam" id="PF13185"/>
    </source>
</evidence>